<feature type="binding site" evidence="8">
    <location>
        <position position="29"/>
    </location>
    <ligand>
        <name>substrate</name>
    </ligand>
</feature>
<comment type="cofactor">
    <cofactor evidence="8">
        <name>Mg(2+)</name>
        <dbReference type="ChEBI" id="CHEBI:18420"/>
    </cofactor>
</comment>
<feature type="binding site" evidence="8">
    <location>
        <position position="80"/>
    </location>
    <ligand>
        <name>S-adenosyl-L-methionine</name>
        <dbReference type="ChEBI" id="CHEBI:59789"/>
    </ligand>
</feature>
<comment type="cofactor">
    <cofactor evidence="8">
        <name>[4Fe-4S] cluster</name>
        <dbReference type="ChEBI" id="CHEBI:49883"/>
    </cofactor>
    <text evidence="8">Binds 1 [4Fe-4S] cluster. The cluster is coordinated with 3 cysteines and an exchangeable S-adenosyl-L-methionine.</text>
</comment>
<dbReference type="Proteomes" id="UP001302274">
    <property type="component" value="Unassembled WGS sequence"/>
</dbReference>
<evidence type="ECO:0000256" key="1">
    <source>
        <dbReference type="ARBA" id="ARBA00022485"/>
    </source>
</evidence>
<evidence type="ECO:0000259" key="9">
    <source>
        <dbReference type="PROSITE" id="PS51918"/>
    </source>
</evidence>
<dbReference type="Pfam" id="PF13353">
    <property type="entry name" value="Fer4_12"/>
    <property type="match status" value="1"/>
</dbReference>
<evidence type="ECO:0000256" key="3">
    <source>
        <dbReference type="ARBA" id="ARBA00022723"/>
    </source>
</evidence>
<comment type="similarity">
    <text evidence="8">Belongs to the radical SAM superfamily. 7-carboxy-7-deazaguanine synthase family.</text>
</comment>
<dbReference type="InterPro" id="IPR024924">
    <property type="entry name" value="7-CO-7-deazaguanine_synth-like"/>
</dbReference>
<feature type="binding site" evidence="8">
    <location>
        <position position="40"/>
    </location>
    <ligand>
        <name>[4Fe-4S] cluster</name>
        <dbReference type="ChEBI" id="CHEBI:49883"/>
        <note>4Fe-4S-S-AdoMet</note>
    </ligand>
</feature>
<sequence length="236" mass="26759">MKGNHLINSIYRATEGEGVFVGRPQIFVRYQGCSVGCINCDSKDTWEFDKEMGIDVEEILDRVHSEGHNGSIKNVSITGGDPLHPSHVPHVLALVKALKERGYFINIEAAGTRVVDEIFDLVDYISFDYKTPSTGVRTPLKNIQKMNTQYKNKFQLKAVISDRTDFDSVMDAFKGLSGTESSLNFPWVLTPCYNTKEEFPLDRFINVLNWNEENGGHFRVIGQQHKWIFGPDNKLV</sequence>
<comment type="cofactor">
    <cofactor evidence="8">
        <name>S-adenosyl-L-methionine</name>
        <dbReference type="ChEBI" id="CHEBI:59789"/>
    </cofactor>
    <text evidence="8">Binds 1 S-adenosyl-L-methionine per subunit.</text>
</comment>
<organism evidence="10 11">
    <name type="scientific">Bacteriovorax antarcticus</name>
    <dbReference type="NCBI Taxonomy" id="3088717"/>
    <lineage>
        <taxon>Bacteria</taxon>
        <taxon>Pseudomonadati</taxon>
        <taxon>Bdellovibrionota</taxon>
        <taxon>Bacteriovoracia</taxon>
        <taxon>Bacteriovoracales</taxon>
        <taxon>Bacteriovoracaceae</taxon>
        <taxon>Bacteriovorax</taxon>
    </lineage>
</organism>
<name>A0ABU5VY30_9BACT</name>
<feature type="binding site" evidence="8">
    <location>
        <begin position="14"/>
        <end position="16"/>
    </location>
    <ligand>
        <name>substrate</name>
    </ligand>
</feature>
<dbReference type="Gene3D" id="3.20.20.70">
    <property type="entry name" value="Aldolase class I"/>
    <property type="match status" value="1"/>
</dbReference>
<dbReference type="EMBL" id="JAYGJQ010000002">
    <property type="protein sequence ID" value="MEA9357971.1"/>
    <property type="molecule type" value="Genomic_DNA"/>
</dbReference>
<dbReference type="PANTHER" id="PTHR42836">
    <property type="entry name" value="7-CARBOXY-7-DEAZAGUANINE SYNTHASE"/>
    <property type="match status" value="1"/>
</dbReference>
<evidence type="ECO:0000256" key="8">
    <source>
        <dbReference type="HAMAP-Rule" id="MF_00917"/>
    </source>
</evidence>
<evidence type="ECO:0000313" key="11">
    <source>
        <dbReference type="Proteomes" id="UP001302274"/>
    </source>
</evidence>
<dbReference type="PIRSF" id="PIRSF000370">
    <property type="entry name" value="QueE"/>
    <property type="match status" value="1"/>
</dbReference>
<dbReference type="InterPro" id="IPR007197">
    <property type="entry name" value="rSAM"/>
</dbReference>
<comment type="caution">
    <text evidence="8">Lacks conserved residue(s) required for the propagation of feature annotation.</text>
</comment>
<dbReference type="PROSITE" id="PS51918">
    <property type="entry name" value="RADICAL_SAM"/>
    <property type="match status" value="1"/>
</dbReference>
<keyword evidence="3 8" id="KW-0479">Metal-binding</keyword>
<dbReference type="PANTHER" id="PTHR42836:SF1">
    <property type="entry name" value="7-CARBOXY-7-DEAZAGUANINE SYNTHASE"/>
    <property type="match status" value="1"/>
</dbReference>
<dbReference type="InterPro" id="IPR013785">
    <property type="entry name" value="Aldolase_TIM"/>
</dbReference>
<dbReference type="SFLD" id="SFLDS00029">
    <property type="entry name" value="Radical_SAM"/>
    <property type="match status" value="1"/>
</dbReference>
<dbReference type="RefSeq" id="WP_323578175.1">
    <property type="nucleotide sequence ID" value="NZ_JAYGJQ010000002.1"/>
</dbReference>
<keyword evidence="6 8" id="KW-0411">Iron-sulfur</keyword>
<comment type="catalytic activity">
    <reaction evidence="8">
        <text>6-carboxy-5,6,7,8-tetrahydropterin + H(+) = 7-carboxy-7-carbaguanine + NH4(+)</text>
        <dbReference type="Rhea" id="RHEA:27974"/>
        <dbReference type="ChEBI" id="CHEBI:15378"/>
        <dbReference type="ChEBI" id="CHEBI:28938"/>
        <dbReference type="ChEBI" id="CHEBI:61032"/>
        <dbReference type="ChEBI" id="CHEBI:61036"/>
        <dbReference type="EC" id="4.3.99.3"/>
    </reaction>
</comment>
<keyword evidence="11" id="KW-1185">Reference proteome</keyword>
<evidence type="ECO:0000256" key="4">
    <source>
        <dbReference type="ARBA" id="ARBA00022842"/>
    </source>
</evidence>
<feature type="binding site" evidence="8">
    <location>
        <position position="78"/>
    </location>
    <ligand>
        <name>substrate</name>
    </ligand>
</feature>
<keyword evidence="7 8" id="KW-0456">Lyase</keyword>
<dbReference type="HAMAP" id="MF_00917">
    <property type="entry name" value="QueE"/>
    <property type="match status" value="1"/>
</dbReference>
<protein>
    <recommendedName>
        <fullName evidence="8">7-carboxy-7-deazaguanine synthase</fullName>
        <shortName evidence="8">CDG synthase</shortName>
        <ecNumber evidence="8">4.3.99.3</ecNumber>
    </recommendedName>
    <alternativeName>
        <fullName evidence="8">Queuosine biosynthesis protein QueE</fullName>
    </alternativeName>
</protein>
<evidence type="ECO:0000313" key="10">
    <source>
        <dbReference type="EMBL" id="MEA9357971.1"/>
    </source>
</evidence>
<evidence type="ECO:0000256" key="7">
    <source>
        <dbReference type="ARBA" id="ARBA00023239"/>
    </source>
</evidence>
<keyword evidence="8" id="KW-0671">Queuosine biosynthesis</keyword>
<feature type="binding site" evidence="8">
    <location>
        <position position="33"/>
    </location>
    <ligand>
        <name>[4Fe-4S] cluster</name>
        <dbReference type="ChEBI" id="CHEBI:49883"/>
        <note>4Fe-4S-S-AdoMet</note>
    </ligand>
</feature>
<dbReference type="EC" id="4.3.99.3" evidence="8"/>
<feature type="binding site" evidence="8">
    <location>
        <position position="37"/>
    </location>
    <ligand>
        <name>[4Fe-4S] cluster</name>
        <dbReference type="ChEBI" id="CHEBI:49883"/>
        <note>4Fe-4S-S-AdoMet</note>
    </ligand>
</feature>
<dbReference type="SUPFAM" id="SSF102114">
    <property type="entry name" value="Radical SAM enzymes"/>
    <property type="match status" value="1"/>
</dbReference>
<dbReference type="InterPro" id="IPR058240">
    <property type="entry name" value="rSAM_sf"/>
</dbReference>
<feature type="domain" description="Radical SAM core" evidence="9">
    <location>
        <begin position="20"/>
        <end position="232"/>
    </location>
</feature>
<gene>
    <name evidence="8" type="primary">queE</name>
    <name evidence="10" type="ORF">SHI21_17195</name>
</gene>
<comment type="function">
    <text evidence="8">Catalyzes the complex heterocyclic radical-mediated conversion of 6-carboxy-5,6,7,8-tetrahydropterin (CPH4) to 7-carboxy-7-deazaguanine (CDG), a step common to the biosynthetic pathways of all 7-deazapurine-containing compounds.</text>
</comment>
<comment type="subunit">
    <text evidence="8">Homodimer.</text>
</comment>
<reference evidence="10 11" key="1">
    <citation type="submission" date="2023-11" db="EMBL/GenBank/DDBJ databases">
        <title>A Novel Polar Bacteriovorax (B. antarcticus) Isolated from the Biocrust in Antarctica.</title>
        <authorList>
            <person name="Mun W."/>
            <person name="Choi S.Y."/>
            <person name="Mitchell R.J."/>
        </authorList>
    </citation>
    <scope>NUCLEOTIDE SEQUENCE [LARGE SCALE GENOMIC DNA]</scope>
    <source>
        <strain evidence="10 11">PP10</strain>
    </source>
</reference>
<accession>A0ABU5VY30</accession>
<dbReference type="CDD" id="cd01335">
    <property type="entry name" value="Radical_SAM"/>
    <property type="match status" value="1"/>
</dbReference>
<keyword evidence="5 8" id="KW-0408">Iron</keyword>
<evidence type="ECO:0000256" key="2">
    <source>
        <dbReference type="ARBA" id="ARBA00022691"/>
    </source>
</evidence>
<keyword evidence="1 8" id="KW-0004">4Fe-4S</keyword>
<keyword evidence="2 8" id="KW-0949">S-adenosyl-L-methionine</keyword>
<feature type="binding site" evidence="8">
    <location>
        <position position="42"/>
    </location>
    <ligand>
        <name>Mg(2+)</name>
        <dbReference type="ChEBI" id="CHEBI:18420"/>
    </ligand>
</feature>
<evidence type="ECO:0000256" key="5">
    <source>
        <dbReference type="ARBA" id="ARBA00023004"/>
    </source>
</evidence>
<proteinExistence type="inferred from homology"/>
<comment type="caution">
    <text evidence="10">The sequence shown here is derived from an EMBL/GenBank/DDBJ whole genome shotgun (WGS) entry which is preliminary data.</text>
</comment>
<evidence type="ECO:0000256" key="6">
    <source>
        <dbReference type="ARBA" id="ARBA00023014"/>
    </source>
</evidence>
<comment type="pathway">
    <text evidence="8">Purine metabolism; 7-cyano-7-deazaguanine biosynthesis.</text>
</comment>
<keyword evidence="4 8" id="KW-0460">Magnesium</keyword>